<organism evidence="5 6">
    <name type="scientific">Haloechinothrix salitolerans</name>
    <dbReference type="NCBI Taxonomy" id="926830"/>
    <lineage>
        <taxon>Bacteria</taxon>
        <taxon>Bacillati</taxon>
        <taxon>Actinomycetota</taxon>
        <taxon>Actinomycetes</taxon>
        <taxon>Pseudonocardiales</taxon>
        <taxon>Pseudonocardiaceae</taxon>
        <taxon>Haloechinothrix</taxon>
    </lineage>
</organism>
<dbReference type="Gene3D" id="3.30.70.2450">
    <property type="match status" value="1"/>
</dbReference>
<dbReference type="Gene3D" id="3.50.50.60">
    <property type="entry name" value="FAD/NAD(P)-binding domain"/>
    <property type="match status" value="1"/>
</dbReference>
<reference evidence="6" key="1">
    <citation type="journal article" date="2019" name="Int. J. Syst. Evol. Microbiol.">
        <title>The Global Catalogue of Microorganisms (GCM) 10K type strain sequencing project: providing services to taxonomists for standard genome sequencing and annotation.</title>
        <authorList>
            <consortium name="The Broad Institute Genomics Platform"/>
            <consortium name="The Broad Institute Genome Sequencing Center for Infectious Disease"/>
            <person name="Wu L."/>
            <person name="Ma J."/>
        </authorList>
    </citation>
    <scope>NUCLEOTIDE SEQUENCE [LARGE SCALE GENOMIC DNA]</scope>
    <source>
        <strain evidence="6">KCTC 32255</strain>
    </source>
</reference>
<keyword evidence="5" id="KW-0503">Monooxygenase</keyword>
<evidence type="ECO:0000313" key="5">
    <source>
        <dbReference type="EMBL" id="MFC6870311.1"/>
    </source>
</evidence>
<protein>
    <submittedName>
        <fullName evidence="5">Rifampin monooxygenase</fullName>
    </submittedName>
</protein>
<dbReference type="SUPFAM" id="SSF51905">
    <property type="entry name" value="FAD/NAD(P)-binding domain"/>
    <property type="match status" value="1"/>
</dbReference>
<evidence type="ECO:0000256" key="2">
    <source>
        <dbReference type="ARBA" id="ARBA00022630"/>
    </source>
</evidence>
<comment type="cofactor">
    <cofactor evidence="1">
        <name>FAD</name>
        <dbReference type="ChEBI" id="CHEBI:57692"/>
    </cofactor>
</comment>
<dbReference type="InterPro" id="IPR050641">
    <property type="entry name" value="RIFMO-like"/>
</dbReference>
<keyword evidence="5" id="KW-0560">Oxidoreductase</keyword>
<dbReference type="Gene3D" id="3.40.30.120">
    <property type="match status" value="1"/>
</dbReference>
<dbReference type="RefSeq" id="WP_345395461.1">
    <property type="nucleotide sequence ID" value="NZ_BAABLA010000023.1"/>
</dbReference>
<dbReference type="PANTHER" id="PTHR43004">
    <property type="entry name" value="TRK SYSTEM POTASSIUM UPTAKE PROTEIN"/>
    <property type="match status" value="1"/>
</dbReference>
<evidence type="ECO:0000259" key="4">
    <source>
        <dbReference type="Pfam" id="PF01494"/>
    </source>
</evidence>
<evidence type="ECO:0000256" key="3">
    <source>
        <dbReference type="ARBA" id="ARBA00022827"/>
    </source>
</evidence>
<dbReference type="NCBIfam" id="NF033145">
    <property type="entry name" value="rif_monoox"/>
    <property type="match status" value="1"/>
</dbReference>
<proteinExistence type="predicted"/>
<accession>A0ABW2C4R0</accession>
<sequence length="473" mass="51684">MFDVIITGGGPTGLMLASELRLHGVRTVVLEKDAEPTTYVRALGLHVRSIEVMAQRGLLERFLAHGQQYPVGGFFAAITKSPPELDTAHHYVLGIPQTTTDRLLAERAAELGAEIRRDCELVGLSQDDDNVIAELADGTRLRARYLVGCDGGRSTVRKLLGVGFPGEPARVETLLGEMEVAAPPETVADVVAEVRKTQLRFGLSPFGKDVYRVVVPAAGLAGDRSTPTLDEVKQQLRAHAGTDFGVHSPRWLSRFGDATRQAERYRVGRVLLAGDAAHIHPPTGGQGLNLGIQDAFNLGWKLAAEVNGWAPEGLLDSYHTERHPVAADVLDNTRAQMELMSTEPGAKAVRRLLSELMDFDEVNRYLIEKVTALAVRYDFGTGHDLLGRRLRDVRLKRGHLYELMHDGRGLLLDQTGQLSVAGWADRVDHVIDVSEELDVPAVLLRPDGHVAWVGDDQPGLRDELTRWFGAAAG</sequence>
<dbReference type="PANTHER" id="PTHR43004:SF19">
    <property type="entry name" value="BINDING MONOOXYGENASE, PUTATIVE (JCVI)-RELATED"/>
    <property type="match status" value="1"/>
</dbReference>
<gene>
    <name evidence="5" type="primary">rox</name>
    <name evidence="5" type="ORF">ACFQGD_24540</name>
</gene>
<evidence type="ECO:0000256" key="1">
    <source>
        <dbReference type="ARBA" id="ARBA00001974"/>
    </source>
</evidence>
<keyword evidence="6" id="KW-1185">Reference proteome</keyword>
<name>A0ABW2C4R0_9PSEU</name>
<dbReference type="Proteomes" id="UP001596337">
    <property type="component" value="Unassembled WGS sequence"/>
</dbReference>
<dbReference type="Pfam" id="PF01494">
    <property type="entry name" value="FAD_binding_3"/>
    <property type="match status" value="1"/>
</dbReference>
<dbReference type="GO" id="GO:0004497">
    <property type="term" value="F:monooxygenase activity"/>
    <property type="evidence" value="ECO:0007669"/>
    <property type="project" value="UniProtKB-KW"/>
</dbReference>
<dbReference type="InterPro" id="IPR002938">
    <property type="entry name" value="FAD-bd"/>
</dbReference>
<dbReference type="InterPro" id="IPR036188">
    <property type="entry name" value="FAD/NAD-bd_sf"/>
</dbReference>
<feature type="domain" description="FAD-binding" evidence="4">
    <location>
        <begin position="2"/>
        <end position="333"/>
    </location>
</feature>
<dbReference type="PRINTS" id="PR00420">
    <property type="entry name" value="RNGMNOXGNASE"/>
</dbReference>
<comment type="caution">
    <text evidence="5">The sequence shown here is derived from an EMBL/GenBank/DDBJ whole genome shotgun (WGS) entry which is preliminary data.</text>
</comment>
<keyword evidence="2" id="KW-0285">Flavoprotein</keyword>
<dbReference type="Pfam" id="PF21274">
    <property type="entry name" value="Rng_hyd_C"/>
    <property type="match status" value="1"/>
</dbReference>
<keyword evidence="3" id="KW-0274">FAD</keyword>
<evidence type="ECO:0000313" key="6">
    <source>
        <dbReference type="Proteomes" id="UP001596337"/>
    </source>
</evidence>
<dbReference type="EMBL" id="JBHSXX010000001">
    <property type="protein sequence ID" value="MFC6870311.1"/>
    <property type="molecule type" value="Genomic_DNA"/>
</dbReference>